<accession>A0A8K0TIY4</accession>
<protein>
    <submittedName>
        <fullName evidence="2">Uncharacterized protein</fullName>
    </submittedName>
</protein>
<reference evidence="2" key="1">
    <citation type="journal article" date="2021" name="Nat. Commun.">
        <title>Genetic determinants of endophytism in the Arabidopsis root mycobiome.</title>
        <authorList>
            <person name="Mesny F."/>
            <person name="Miyauchi S."/>
            <person name="Thiergart T."/>
            <person name="Pickel B."/>
            <person name="Atanasova L."/>
            <person name="Karlsson M."/>
            <person name="Huettel B."/>
            <person name="Barry K.W."/>
            <person name="Haridas S."/>
            <person name="Chen C."/>
            <person name="Bauer D."/>
            <person name="Andreopoulos W."/>
            <person name="Pangilinan J."/>
            <person name="LaButti K."/>
            <person name="Riley R."/>
            <person name="Lipzen A."/>
            <person name="Clum A."/>
            <person name="Drula E."/>
            <person name="Henrissat B."/>
            <person name="Kohler A."/>
            <person name="Grigoriev I.V."/>
            <person name="Martin F.M."/>
            <person name="Hacquard S."/>
        </authorList>
    </citation>
    <scope>NUCLEOTIDE SEQUENCE</scope>
    <source>
        <strain evidence="2">MPI-CAGE-AT-0016</strain>
    </source>
</reference>
<evidence type="ECO:0000313" key="3">
    <source>
        <dbReference type="Proteomes" id="UP000813385"/>
    </source>
</evidence>
<name>A0A8K0TIY4_9PEZI</name>
<comment type="caution">
    <text evidence="2">The sequence shown here is derived from an EMBL/GenBank/DDBJ whole genome shotgun (WGS) entry which is preliminary data.</text>
</comment>
<dbReference type="EMBL" id="JAGPXD010000002">
    <property type="protein sequence ID" value="KAH7367253.1"/>
    <property type="molecule type" value="Genomic_DNA"/>
</dbReference>
<feature type="region of interest" description="Disordered" evidence="1">
    <location>
        <begin position="28"/>
        <end position="51"/>
    </location>
</feature>
<gene>
    <name evidence="2" type="ORF">B0T11DRAFT_274952</name>
</gene>
<evidence type="ECO:0000256" key="1">
    <source>
        <dbReference type="SAM" id="MobiDB-lite"/>
    </source>
</evidence>
<sequence length="51" mass="5766">MWYAASREDSIPGTRLYYTRILCGLEEEEQVQSNKSRAPRKSGGNMSATRA</sequence>
<evidence type="ECO:0000313" key="2">
    <source>
        <dbReference type="EMBL" id="KAH7367253.1"/>
    </source>
</evidence>
<proteinExistence type="predicted"/>
<dbReference type="AlphaFoldDB" id="A0A8K0TIY4"/>
<organism evidence="2 3">
    <name type="scientific">Plectosphaerella cucumerina</name>
    <dbReference type="NCBI Taxonomy" id="40658"/>
    <lineage>
        <taxon>Eukaryota</taxon>
        <taxon>Fungi</taxon>
        <taxon>Dikarya</taxon>
        <taxon>Ascomycota</taxon>
        <taxon>Pezizomycotina</taxon>
        <taxon>Sordariomycetes</taxon>
        <taxon>Hypocreomycetidae</taxon>
        <taxon>Glomerellales</taxon>
        <taxon>Plectosphaerellaceae</taxon>
        <taxon>Plectosphaerella</taxon>
    </lineage>
</organism>
<keyword evidence="3" id="KW-1185">Reference proteome</keyword>
<dbReference type="OrthoDB" id="5372011at2759"/>
<dbReference type="Proteomes" id="UP000813385">
    <property type="component" value="Unassembled WGS sequence"/>
</dbReference>